<protein>
    <submittedName>
        <fullName evidence="1">Uncharacterized protein</fullName>
    </submittedName>
</protein>
<evidence type="ECO:0000313" key="1">
    <source>
        <dbReference type="EMBL" id="RNI23643.1"/>
    </source>
</evidence>
<gene>
    <name evidence="1" type="ORF">EFB08_19140</name>
</gene>
<dbReference type="AlphaFoldDB" id="A0A3M9MFJ7"/>
<reference evidence="1 2" key="1">
    <citation type="submission" date="2018-11" db="EMBL/GenBank/DDBJ databases">
        <title>Rufibacter latericius sp. nov., isolated from water in Baiyang Lake.</title>
        <authorList>
            <person name="Yang Y."/>
        </authorList>
    </citation>
    <scope>NUCLEOTIDE SEQUENCE [LARGE SCALE GENOMIC DNA]</scope>
    <source>
        <strain evidence="1 2">R-22-1c-1</strain>
    </source>
</reference>
<evidence type="ECO:0000313" key="2">
    <source>
        <dbReference type="Proteomes" id="UP000272117"/>
    </source>
</evidence>
<dbReference type="Proteomes" id="UP000272117">
    <property type="component" value="Unassembled WGS sequence"/>
</dbReference>
<accession>A0A3M9MFJ7</accession>
<sequence>MKTLHLRQVGTKAYHEAEAPCGTQERYKWEWPIWAMKQRAEARWYLLVKKRLSERQRVSFLLDSFG</sequence>
<dbReference type="EMBL" id="RJJD01000015">
    <property type="protein sequence ID" value="RNI23643.1"/>
    <property type="molecule type" value="Genomic_DNA"/>
</dbReference>
<proteinExistence type="predicted"/>
<keyword evidence="2" id="KW-1185">Reference proteome</keyword>
<comment type="caution">
    <text evidence="1">The sequence shown here is derived from an EMBL/GenBank/DDBJ whole genome shotgun (WGS) entry which is preliminary data.</text>
</comment>
<name>A0A3M9MFJ7_9BACT</name>
<organism evidence="1 2">
    <name type="scientific">Rufibacter latericius</name>
    <dbReference type="NCBI Taxonomy" id="2487040"/>
    <lineage>
        <taxon>Bacteria</taxon>
        <taxon>Pseudomonadati</taxon>
        <taxon>Bacteroidota</taxon>
        <taxon>Cytophagia</taxon>
        <taxon>Cytophagales</taxon>
        <taxon>Hymenobacteraceae</taxon>
        <taxon>Rufibacter</taxon>
    </lineage>
</organism>